<protein>
    <submittedName>
        <fullName evidence="2">Uncharacterized protein</fullName>
    </submittedName>
</protein>
<evidence type="ECO:0000313" key="2">
    <source>
        <dbReference type="EMBL" id="GGX81789.1"/>
    </source>
</evidence>
<proteinExistence type="predicted"/>
<evidence type="ECO:0000313" key="3">
    <source>
        <dbReference type="Proteomes" id="UP000659223"/>
    </source>
</evidence>
<comment type="caution">
    <text evidence="2">The sequence shown here is derived from an EMBL/GenBank/DDBJ whole genome shotgun (WGS) entry which is preliminary data.</text>
</comment>
<reference evidence="3" key="1">
    <citation type="journal article" date="2019" name="Int. J. Syst. Evol. Microbiol.">
        <title>The Global Catalogue of Microorganisms (GCM) 10K type strain sequencing project: providing services to taxonomists for standard genome sequencing and annotation.</title>
        <authorList>
            <consortium name="The Broad Institute Genomics Platform"/>
            <consortium name="The Broad Institute Genome Sequencing Center for Infectious Disease"/>
            <person name="Wu L."/>
            <person name="Ma J."/>
        </authorList>
    </citation>
    <scope>NUCLEOTIDE SEQUENCE [LARGE SCALE GENOMIC DNA]</scope>
    <source>
        <strain evidence="3">JCM 4586</strain>
    </source>
</reference>
<dbReference type="Proteomes" id="UP000659223">
    <property type="component" value="Unassembled WGS sequence"/>
</dbReference>
<keyword evidence="1" id="KW-0732">Signal</keyword>
<accession>A0ABQ2YFB6</accession>
<dbReference type="RefSeq" id="WP_190022080.1">
    <property type="nucleotide sequence ID" value="NZ_BMUT01000005.1"/>
</dbReference>
<keyword evidence="3" id="KW-1185">Reference proteome</keyword>
<gene>
    <name evidence="2" type="ORF">GCM10010324_29200</name>
</gene>
<name>A0ABQ2YFB6_9ACTN</name>
<evidence type="ECO:0000256" key="1">
    <source>
        <dbReference type="SAM" id="SignalP"/>
    </source>
</evidence>
<sequence length="124" mass="13319">MKMRRKIATAAVTMAVAGAGLVAGTGSAWAGSNGQQLQLDDASGMARSVMVSGENQYGQWTDKCFNVSPGSSTQLSGWWWKGNTYISVSSAPNCSGGYFYSRSVKVNKEQSWSDYQVVSAHYNN</sequence>
<organism evidence="2 3">
    <name type="scientific">Streptomyces hiroshimensis</name>
    <dbReference type="NCBI Taxonomy" id="66424"/>
    <lineage>
        <taxon>Bacteria</taxon>
        <taxon>Bacillati</taxon>
        <taxon>Actinomycetota</taxon>
        <taxon>Actinomycetes</taxon>
        <taxon>Kitasatosporales</taxon>
        <taxon>Streptomycetaceae</taxon>
        <taxon>Streptomyces</taxon>
    </lineage>
</organism>
<dbReference type="EMBL" id="BMUT01000005">
    <property type="protein sequence ID" value="GGX81789.1"/>
    <property type="molecule type" value="Genomic_DNA"/>
</dbReference>
<feature type="chain" id="PRO_5045433932" evidence="1">
    <location>
        <begin position="31"/>
        <end position="124"/>
    </location>
</feature>
<feature type="signal peptide" evidence="1">
    <location>
        <begin position="1"/>
        <end position="30"/>
    </location>
</feature>